<organism evidence="7 8">
    <name type="scientific">Amphimedon queenslandica</name>
    <name type="common">Sponge</name>
    <dbReference type="NCBI Taxonomy" id="400682"/>
    <lineage>
        <taxon>Eukaryota</taxon>
        <taxon>Metazoa</taxon>
        <taxon>Porifera</taxon>
        <taxon>Demospongiae</taxon>
        <taxon>Heteroscleromorpha</taxon>
        <taxon>Haplosclerida</taxon>
        <taxon>Niphatidae</taxon>
        <taxon>Amphimedon</taxon>
    </lineage>
</organism>
<keyword evidence="4" id="KW-0238">DNA-binding</keyword>
<dbReference type="InterPro" id="IPR045076">
    <property type="entry name" value="MutS"/>
</dbReference>
<dbReference type="SMART" id="SM00534">
    <property type="entry name" value="MUTSac"/>
    <property type="match status" value="1"/>
</dbReference>
<comment type="similarity">
    <text evidence="1">Belongs to the DNA mismatch repair MutS family.</text>
</comment>
<dbReference type="GO" id="GO:0030983">
    <property type="term" value="F:mismatched DNA binding"/>
    <property type="evidence" value="ECO:0007669"/>
    <property type="project" value="InterPro"/>
</dbReference>
<dbReference type="Gene3D" id="1.10.1420.10">
    <property type="match status" value="2"/>
</dbReference>
<feature type="domain" description="DNA mismatch repair proteins mutS family" evidence="6">
    <location>
        <begin position="686"/>
        <end position="702"/>
    </location>
</feature>
<evidence type="ECO:0000256" key="5">
    <source>
        <dbReference type="ARBA" id="ARBA00023254"/>
    </source>
</evidence>
<dbReference type="Proteomes" id="UP000007879">
    <property type="component" value="Unassembled WGS sequence"/>
</dbReference>
<dbReference type="FunFam" id="3.30.420.110:FF:000003">
    <property type="entry name" value="mutS protein homolog 4"/>
    <property type="match status" value="1"/>
</dbReference>
<dbReference type="AlphaFoldDB" id="A0AAN0IWY9"/>
<reference evidence="7" key="2">
    <citation type="submission" date="2024-06" db="UniProtKB">
        <authorList>
            <consortium name="EnsemblMetazoa"/>
        </authorList>
    </citation>
    <scope>IDENTIFICATION</scope>
</reference>
<evidence type="ECO:0000313" key="8">
    <source>
        <dbReference type="Proteomes" id="UP000007879"/>
    </source>
</evidence>
<dbReference type="GO" id="GO:0140664">
    <property type="term" value="F:ATP-dependent DNA damage sensor activity"/>
    <property type="evidence" value="ECO:0007669"/>
    <property type="project" value="InterPro"/>
</dbReference>
<accession>A0AAN0IWY9</accession>
<dbReference type="InterPro" id="IPR036678">
    <property type="entry name" value="MutS_con_dom_sf"/>
</dbReference>
<dbReference type="SMART" id="SM00533">
    <property type="entry name" value="MUTSd"/>
    <property type="match status" value="1"/>
</dbReference>
<dbReference type="InterPro" id="IPR000432">
    <property type="entry name" value="DNA_mismatch_repair_MutS_C"/>
</dbReference>
<dbReference type="PIRSF" id="PIRSF005813">
    <property type="entry name" value="MSH2"/>
    <property type="match status" value="1"/>
</dbReference>
<keyword evidence="5" id="KW-0469">Meiosis</keyword>
<dbReference type="FunFam" id="3.40.50.300:FF:000870">
    <property type="entry name" value="MutS protein homolog 4"/>
    <property type="match status" value="1"/>
</dbReference>
<dbReference type="Pfam" id="PF05188">
    <property type="entry name" value="MutS_II"/>
    <property type="match status" value="1"/>
</dbReference>
<protein>
    <recommendedName>
        <fullName evidence="6">DNA mismatch repair proteins mutS family domain-containing protein</fullName>
    </recommendedName>
</protein>
<dbReference type="GO" id="GO:0007131">
    <property type="term" value="P:reciprocal meiotic recombination"/>
    <property type="evidence" value="ECO:0007669"/>
    <property type="project" value="TreeGrafter"/>
</dbReference>
<keyword evidence="3" id="KW-0067">ATP-binding</keyword>
<dbReference type="GeneID" id="100639599"/>
<dbReference type="EnsemblMetazoa" id="XM_019993399.1">
    <property type="protein sequence ID" value="XP_019848958.1"/>
    <property type="gene ID" value="LOC100639599"/>
</dbReference>
<dbReference type="SUPFAM" id="SSF53150">
    <property type="entry name" value="DNA repair protein MutS, domain II"/>
    <property type="match status" value="1"/>
</dbReference>
<dbReference type="PANTHER" id="PTHR11361">
    <property type="entry name" value="DNA MISMATCH REPAIR PROTEIN MUTS FAMILY MEMBER"/>
    <property type="match status" value="1"/>
</dbReference>
<dbReference type="InterPro" id="IPR036187">
    <property type="entry name" value="DNA_mismatch_repair_MutS_sf"/>
</dbReference>
<dbReference type="PANTHER" id="PTHR11361:SF21">
    <property type="entry name" value="MUTS PROTEIN HOMOLOG 4"/>
    <property type="match status" value="1"/>
</dbReference>
<dbReference type="KEGG" id="aqu:100639599"/>
<evidence type="ECO:0000313" key="7">
    <source>
        <dbReference type="EnsemblMetazoa" id="XP_019848958.1"/>
    </source>
</evidence>
<dbReference type="Pfam" id="PF05190">
    <property type="entry name" value="MutS_IV"/>
    <property type="match status" value="1"/>
</dbReference>
<evidence type="ECO:0000256" key="4">
    <source>
        <dbReference type="ARBA" id="ARBA00023125"/>
    </source>
</evidence>
<name>A0AAN0IWY9_AMPQE</name>
<evidence type="ECO:0000259" key="6">
    <source>
        <dbReference type="PROSITE" id="PS00486"/>
    </source>
</evidence>
<keyword evidence="8" id="KW-1185">Reference proteome</keyword>
<dbReference type="GO" id="GO:0005524">
    <property type="term" value="F:ATP binding"/>
    <property type="evidence" value="ECO:0007669"/>
    <property type="project" value="UniProtKB-KW"/>
</dbReference>
<evidence type="ECO:0000256" key="1">
    <source>
        <dbReference type="ARBA" id="ARBA00006271"/>
    </source>
</evidence>
<dbReference type="InterPro" id="IPR007860">
    <property type="entry name" value="DNA_mmatch_repair_MutS_con_dom"/>
</dbReference>
<dbReference type="InterPro" id="IPR027417">
    <property type="entry name" value="P-loop_NTPase"/>
</dbReference>
<dbReference type="Gene3D" id="3.30.420.110">
    <property type="entry name" value="MutS, connector domain"/>
    <property type="match status" value="1"/>
</dbReference>
<dbReference type="PROSITE" id="PS00486">
    <property type="entry name" value="DNA_MISMATCH_REPAIR_2"/>
    <property type="match status" value="1"/>
</dbReference>
<dbReference type="SUPFAM" id="SSF52540">
    <property type="entry name" value="P-loop containing nucleoside triphosphate hydrolases"/>
    <property type="match status" value="1"/>
</dbReference>
<keyword evidence="2" id="KW-0547">Nucleotide-binding</keyword>
<dbReference type="FunFam" id="1.10.1420.10:FF:000013">
    <property type="entry name" value="mutS protein homolog 4"/>
    <property type="match status" value="1"/>
</dbReference>
<dbReference type="InterPro" id="IPR007861">
    <property type="entry name" value="DNA_mismatch_repair_MutS_clamp"/>
</dbReference>
<dbReference type="Pfam" id="PF00488">
    <property type="entry name" value="MutS_V"/>
    <property type="match status" value="1"/>
</dbReference>
<evidence type="ECO:0000256" key="3">
    <source>
        <dbReference type="ARBA" id="ARBA00022840"/>
    </source>
</evidence>
<dbReference type="InterPro" id="IPR011184">
    <property type="entry name" value="DNA_mismatch_repair_Msh2"/>
</dbReference>
<dbReference type="RefSeq" id="XP_019848958.1">
    <property type="nucleotide sequence ID" value="XM_019993399.1"/>
</dbReference>
<evidence type="ECO:0000256" key="2">
    <source>
        <dbReference type="ARBA" id="ARBA00022741"/>
    </source>
</evidence>
<reference evidence="8" key="1">
    <citation type="journal article" date="2010" name="Nature">
        <title>The Amphimedon queenslandica genome and the evolution of animal complexity.</title>
        <authorList>
            <person name="Srivastava M."/>
            <person name="Simakov O."/>
            <person name="Chapman J."/>
            <person name="Fahey B."/>
            <person name="Gauthier M.E."/>
            <person name="Mitros T."/>
            <person name="Richards G.S."/>
            <person name="Conaco C."/>
            <person name="Dacre M."/>
            <person name="Hellsten U."/>
            <person name="Larroux C."/>
            <person name="Putnam N.H."/>
            <person name="Stanke M."/>
            <person name="Adamska M."/>
            <person name="Darling A."/>
            <person name="Degnan S.M."/>
            <person name="Oakley T.H."/>
            <person name="Plachetzki D.C."/>
            <person name="Zhai Y."/>
            <person name="Adamski M."/>
            <person name="Calcino A."/>
            <person name="Cummins S.F."/>
            <person name="Goodstein D.M."/>
            <person name="Harris C."/>
            <person name="Jackson D.J."/>
            <person name="Leys S.P."/>
            <person name="Shu S."/>
            <person name="Woodcroft B.J."/>
            <person name="Vervoort M."/>
            <person name="Kosik K.S."/>
            <person name="Manning G."/>
            <person name="Degnan B.M."/>
            <person name="Rokhsar D.S."/>
        </authorList>
    </citation>
    <scope>NUCLEOTIDE SEQUENCE [LARGE SCALE GENOMIC DNA]</scope>
</reference>
<dbReference type="SUPFAM" id="SSF48334">
    <property type="entry name" value="DNA repair protein MutS, domain III"/>
    <property type="match status" value="1"/>
</dbReference>
<dbReference type="Pfam" id="PF05192">
    <property type="entry name" value="MutS_III"/>
    <property type="match status" value="1"/>
</dbReference>
<dbReference type="GO" id="GO:0006298">
    <property type="term" value="P:mismatch repair"/>
    <property type="evidence" value="ECO:0007669"/>
    <property type="project" value="InterPro"/>
</dbReference>
<sequence>MEKLGKPKYDFSSLLTTPASGKESDGSYISLPNGNTSAVSYAVSSVRWSFSSLAKRRFTATPHSSIHRQNSSISATPSTPSLQSAVIVAIVEGRGHARGEIGMASIDLKNPELILSQFPDRQTYVKVLTKLEVLNPIEIIMPNTACEGDSTTNLFHKISNYCPRVNLATVQRKYFNEGKGLQMVRQFVVSDYNSVELEIVTKYYCLAAAAALLKYVEFIQNTVFVSNSLKVIFRGSEQTTMIDVATVKNLELISNMHDPKSSHSLFGILNYTKTQQGARLLRSNILQPPCSLETIKLRQKCVQEFIDNEDIFFAVESVLKRFLDVDHLISLLVQIPKNETVKSAENKINLVIYVKHCLELVISLQDAISTSQNPLLKTFNEILSDKRFPDLLQEIQKIVHDDTHYQKGSLNMRAQKCFAVKANLNGYLDVARKTYSETIDDIDELMTQLRENETLMLKTAYNNTRGFFIQITGFTNGQDLDIESLPPVFIKAVKTKTSINCTTADLIKMNDRCSESLNEIYIMTNVVIGGLLDVLRKNIGCLYKLSECVAMLDLLLSLAHTCTVSKYTIPEFTDTLAIRQGFHPILQKIAFEDLVPNNAYASDETNFVIVTGPNMSGKSTYMKQVALLQIMAQIGCFVPAEYASFRLTHQVFSRIGSDNDIETNASTFTVEMREINYILQNISDDSLVVIDELGRGTSSEEGVGLCYAICEKLLMTKAFTFFATHFLELTHLETLYPNVENYHFEMKCISSSDEVFSAAFTHHLVRGEAESTHYGLSLASLSMLPQSILNDAGEIIKEIQLQKASNQPQSKDSLVLLKACRLGTRLVQTVRSSKLDQTSLRVFLQHLKEQFQ</sequence>
<dbReference type="GO" id="GO:0005634">
    <property type="term" value="C:nucleus"/>
    <property type="evidence" value="ECO:0007669"/>
    <property type="project" value="TreeGrafter"/>
</dbReference>
<dbReference type="Gene3D" id="3.40.50.300">
    <property type="entry name" value="P-loop containing nucleotide triphosphate hydrolases"/>
    <property type="match status" value="1"/>
</dbReference>
<proteinExistence type="inferred from homology"/>
<dbReference type="InterPro" id="IPR007696">
    <property type="entry name" value="DNA_mismatch_repair_MutS_core"/>
</dbReference>